<dbReference type="PANTHER" id="PTHR34387:SF1">
    <property type="entry name" value="PERIPLASMIC IMMUNOGENIC PROTEIN"/>
    <property type="match status" value="1"/>
</dbReference>
<reference evidence="1 2" key="1">
    <citation type="submission" date="2019-06" db="EMBL/GenBank/DDBJ databases">
        <title>Sequencing the genomes of 1000 actinobacteria strains.</title>
        <authorList>
            <person name="Klenk H.-P."/>
        </authorList>
    </citation>
    <scope>NUCLEOTIDE SEQUENCE [LARGE SCALE GENOMIC DNA]</scope>
    <source>
        <strain evidence="1 2">DSM 45301</strain>
    </source>
</reference>
<dbReference type="Gene3D" id="3.30.70.2970">
    <property type="entry name" value="Protein of unknown function (DUF541), domain 2"/>
    <property type="match status" value="1"/>
</dbReference>
<dbReference type="AlphaFoldDB" id="A0A543E374"/>
<dbReference type="Gene3D" id="3.30.110.170">
    <property type="entry name" value="Protein of unknown function (DUF541), domain 1"/>
    <property type="match status" value="1"/>
</dbReference>
<organism evidence="1 2">
    <name type="scientific">Pseudonocardia kunmingensis</name>
    <dbReference type="NCBI Taxonomy" id="630975"/>
    <lineage>
        <taxon>Bacteria</taxon>
        <taxon>Bacillati</taxon>
        <taxon>Actinomycetota</taxon>
        <taxon>Actinomycetes</taxon>
        <taxon>Pseudonocardiales</taxon>
        <taxon>Pseudonocardiaceae</taxon>
        <taxon>Pseudonocardia</taxon>
    </lineage>
</organism>
<accession>A0A543E374</accession>
<dbReference type="Proteomes" id="UP000315677">
    <property type="component" value="Unassembled WGS sequence"/>
</dbReference>
<comment type="caution">
    <text evidence="1">The sequence shown here is derived from an EMBL/GenBank/DDBJ whole genome shotgun (WGS) entry which is preliminary data.</text>
</comment>
<gene>
    <name evidence="1" type="ORF">FB558_2841</name>
</gene>
<protein>
    <submittedName>
        <fullName evidence="1">Uncharacterized protein</fullName>
    </submittedName>
</protein>
<name>A0A543E374_9PSEU</name>
<dbReference type="InterPro" id="IPR007497">
    <property type="entry name" value="SIMPL/DUF541"/>
</dbReference>
<dbReference type="GO" id="GO:0006974">
    <property type="term" value="P:DNA damage response"/>
    <property type="evidence" value="ECO:0007669"/>
    <property type="project" value="TreeGrafter"/>
</dbReference>
<dbReference type="Pfam" id="PF04402">
    <property type="entry name" value="SIMPL"/>
    <property type="match status" value="1"/>
</dbReference>
<proteinExistence type="predicted"/>
<evidence type="ECO:0000313" key="2">
    <source>
        <dbReference type="Proteomes" id="UP000315677"/>
    </source>
</evidence>
<sequence>MVVTPTDDAQSPETVAPEIVTEGSGWFEQLGDRAELDVSFTAVARSRSAAVSELGRRVAGAEPALQRSGLEVRHRRLRVHHEWRDGRVVGCRAAEDLALLVTDVSALDEVLSALVGAEPTDLRGPHWVLADPAAALREAQQRAVADARVRAEGYAAALGGGLGPLRRLSEAAEHSAPMAYRTAAVESGGPDVRALGLEPEPVRVTARCTTTWALLP</sequence>
<dbReference type="InterPro" id="IPR052022">
    <property type="entry name" value="26kDa_periplasmic_antigen"/>
</dbReference>
<dbReference type="PANTHER" id="PTHR34387">
    <property type="entry name" value="SLR1258 PROTEIN"/>
    <property type="match status" value="1"/>
</dbReference>
<keyword evidence="2" id="KW-1185">Reference proteome</keyword>
<evidence type="ECO:0000313" key="1">
    <source>
        <dbReference type="EMBL" id="TQM16038.1"/>
    </source>
</evidence>
<dbReference type="EMBL" id="VFPA01000001">
    <property type="protein sequence ID" value="TQM16038.1"/>
    <property type="molecule type" value="Genomic_DNA"/>
</dbReference>